<gene>
    <name evidence="6" type="ORF">HPB51_028433</name>
</gene>
<sequence length="208" mass="23357">MALIQPLIAIIVHIRCPMNWRSLAIKWLLRQKTPYIIIIIIIIGHDCASGARLCRGVPAECIGYNAVYTILHYLADVDFLAPVDNRGDVSDELIDDWDGGGSKQNDSSSAQSSQGRLVQEPHFSYTSVFLPLGQSTMAMSYFKDLEEYGHLEDDVTQVMRCNSGNVAHIRCQQGLTLFLRWHLPCFSGYKPHLCASQSLIHSISFYHS</sequence>
<dbReference type="GO" id="GO:0007224">
    <property type="term" value="P:smoothened signaling pathway"/>
    <property type="evidence" value="ECO:0007669"/>
    <property type="project" value="TreeGrafter"/>
</dbReference>
<comment type="caution">
    <text evidence="6">The sequence shown here is derived from an EMBL/GenBank/DDBJ whole genome shotgun (WGS) entry which is preliminary data.</text>
</comment>
<evidence type="ECO:0000313" key="7">
    <source>
        <dbReference type="Proteomes" id="UP000821866"/>
    </source>
</evidence>
<keyword evidence="4" id="KW-0472">Membrane</keyword>
<evidence type="ECO:0000256" key="5">
    <source>
        <dbReference type="ARBA" id="ARBA00023180"/>
    </source>
</evidence>
<comment type="subcellular location">
    <subcellularLocation>
        <location evidence="1">Membrane</location>
        <topology evidence="1">Multi-pass membrane protein</topology>
    </subcellularLocation>
</comment>
<evidence type="ECO:0000256" key="2">
    <source>
        <dbReference type="ARBA" id="ARBA00022692"/>
    </source>
</evidence>
<dbReference type="GO" id="GO:0022857">
    <property type="term" value="F:transmembrane transporter activity"/>
    <property type="evidence" value="ECO:0007669"/>
    <property type="project" value="TreeGrafter"/>
</dbReference>
<evidence type="ECO:0000256" key="4">
    <source>
        <dbReference type="ARBA" id="ARBA00023136"/>
    </source>
</evidence>
<evidence type="ECO:0000313" key="6">
    <source>
        <dbReference type="EMBL" id="KAH7948640.1"/>
    </source>
</evidence>
<dbReference type="Proteomes" id="UP000821866">
    <property type="component" value="Unassembled WGS sequence"/>
</dbReference>
<dbReference type="EMBL" id="JABSTU010005153">
    <property type="protein sequence ID" value="KAH7948640.1"/>
    <property type="molecule type" value="Genomic_DNA"/>
</dbReference>
<keyword evidence="5" id="KW-0325">Glycoprotein</keyword>
<protein>
    <submittedName>
        <fullName evidence="6">Uncharacterized protein</fullName>
    </submittedName>
</protein>
<evidence type="ECO:0000256" key="1">
    <source>
        <dbReference type="ARBA" id="ARBA00004141"/>
    </source>
</evidence>
<dbReference type="PANTHER" id="PTHR45951:SF3">
    <property type="entry name" value="PROTEIN DISPATCHED"/>
    <property type="match status" value="1"/>
</dbReference>
<dbReference type="GO" id="GO:0016020">
    <property type="term" value="C:membrane"/>
    <property type="evidence" value="ECO:0007669"/>
    <property type="project" value="UniProtKB-SubCell"/>
</dbReference>
<evidence type="ECO:0000256" key="3">
    <source>
        <dbReference type="ARBA" id="ARBA00022989"/>
    </source>
</evidence>
<keyword evidence="7" id="KW-1185">Reference proteome</keyword>
<accession>A0A9J6CXT1</accession>
<proteinExistence type="predicted"/>
<dbReference type="PANTHER" id="PTHR45951">
    <property type="entry name" value="PROTEIN DISPATCHED-RELATED"/>
    <property type="match status" value="1"/>
</dbReference>
<dbReference type="InterPro" id="IPR052081">
    <property type="entry name" value="Dispatched_Hh_regulator"/>
</dbReference>
<dbReference type="VEuPathDB" id="VectorBase:LOC119185202"/>
<reference evidence="6" key="2">
    <citation type="submission" date="2021-09" db="EMBL/GenBank/DDBJ databases">
        <authorList>
            <person name="Jia N."/>
            <person name="Wang J."/>
            <person name="Shi W."/>
            <person name="Du L."/>
            <person name="Sun Y."/>
            <person name="Zhan W."/>
            <person name="Jiang J."/>
            <person name="Wang Q."/>
            <person name="Zhang B."/>
            <person name="Ji P."/>
            <person name="Sakyi L.B."/>
            <person name="Cui X."/>
            <person name="Yuan T."/>
            <person name="Jiang B."/>
            <person name="Yang W."/>
            <person name="Lam T.T.-Y."/>
            <person name="Chang Q."/>
            <person name="Ding S."/>
            <person name="Wang X."/>
            <person name="Zhu J."/>
            <person name="Ruan X."/>
            <person name="Zhao L."/>
            <person name="Wei J."/>
            <person name="Que T."/>
            <person name="Du C."/>
            <person name="Cheng J."/>
            <person name="Dai P."/>
            <person name="Han X."/>
            <person name="Huang E."/>
            <person name="Gao Y."/>
            <person name="Liu J."/>
            <person name="Shao H."/>
            <person name="Ye R."/>
            <person name="Li L."/>
            <person name="Wei W."/>
            <person name="Wang X."/>
            <person name="Wang C."/>
            <person name="Huo Q."/>
            <person name="Li W."/>
            <person name="Guo W."/>
            <person name="Chen H."/>
            <person name="Chen S."/>
            <person name="Zhou L."/>
            <person name="Zhou L."/>
            <person name="Ni X."/>
            <person name="Tian J."/>
            <person name="Zhou Y."/>
            <person name="Sheng Y."/>
            <person name="Liu T."/>
            <person name="Pan Y."/>
            <person name="Xia L."/>
            <person name="Li J."/>
            <person name="Zhao F."/>
            <person name="Cao W."/>
        </authorList>
    </citation>
    <scope>NUCLEOTIDE SEQUENCE</scope>
    <source>
        <strain evidence="6">Rmic-2018</strain>
        <tissue evidence="6">Larvae</tissue>
    </source>
</reference>
<keyword evidence="3" id="KW-1133">Transmembrane helix</keyword>
<organism evidence="6 7">
    <name type="scientific">Rhipicephalus microplus</name>
    <name type="common">Cattle tick</name>
    <name type="synonym">Boophilus microplus</name>
    <dbReference type="NCBI Taxonomy" id="6941"/>
    <lineage>
        <taxon>Eukaryota</taxon>
        <taxon>Metazoa</taxon>
        <taxon>Ecdysozoa</taxon>
        <taxon>Arthropoda</taxon>
        <taxon>Chelicerata</taxon>
        <taxon>Arachnida</taxon>
        <taxon>Acari</taxon>
        <taxon>Parasitiformes</taxon>
        <taxon>Ixodida</taxon>
        <taxon>Ixodoidea</taxon>
        <taxon>Ixodidae</taxon>
        <taxon>Rhipicephalinae</taxon>
        <taxon>Rhipicephalus</taxon>
        <taxon>Boophilus</taxon>
    </lineage>
</organism>
<name>A0A9J6CXT1_RHIMP</name>
<dbReference type="AlphaFoldDB" id="A0A9J6CXT1"/>
<keyword evidence="2" id="KW-0812">Transmembrane</keyword>
<reference evidence="6" key="1">
    <citation type="journal article" date="2020" name="Cell">
        <title>Large-Scale Comparative Analyses of Tick Genomes Elucidate Their Genetic Diversity and Vector Capacities.</title>
        <authorList>
            <consortium name="Tick Genome and Microbiome Consortium (TIGMIC)"/>
            <person name="Jia N."/>
            <person name="Wang J."/>
            <person name="Shi W."/>
            <person name="Du L."/>
            <person name="Sun Y."/>
            <person name="Zhan W."/>
            <person name="Jiang J.F."/>
            <person name="Wang Q."/>
            <person name="Zhang B."/>
            <person name="Ji P."/>
            <person name="Bell-Sakyi L."/>
            <person name="Cui X.M."/>
            <person name="Yuan T.T."/>
            <person name="Jiang B.G."/>
            <person name="Yang W.F."/>
            <person name="Lam T.T."/>
            <person name="Chang Q.C."/>
            <person name="Ding S.J."/>
            <person name="Wang X.J."/>
            <person name="Zhu J.G."/>
            <person name="Ruan X.D."/>
            <person name="Zhao L."/>
            <person name="Wei J.T."/>
            <person name="Ye R.Z."/>
            <person name="Que T.C."/>
            <person name="Du C.H."/>
            <person name="Zhou Y.H."/>
            <person name="Cheng J.X."/>
            <person name="Dai P.F."/>
            <person name="Guo W.B."/>
            <person name="Han X.H."/>
            <person name="Huang E.J."/>
            <person name="Li L.F."/>
            <person name="Wei W."/>
            <person name="Gao Y.C."/>
            <person name="Liu J.Z."/>
            <person name="Shao H.Z."/>
            <person name="Wang X."/>
            <person name="Wang C.C."/>
            <person name="Yang T.C."/>
            <person name="Huo Q.B."/>
            <person name="Li W."/>
            <person name="Chen H.Y."/>
            <person name="Chen S.E."/>
            <person name="Zhou L.G."/>
            <person name="Ni X.B."/>
            <person name="Tian J.H."/>
            <person name="Sheng Y."/>
            <person name="Liu T."/>
            <person name="Pan Y.S."/>
            <person name="Xia L.Y."/>
            <person name="Li J."/>
            <person name="Zhao F."/>
            <person name="Cao W.C."/>
        </authorList>
    </citation>
    <scope>NUCLEOTIDE SEQUENCE</scope>
    <source>
        <strain evidence="6">Rmic-2018</strain>
    </source>
</reference>